<dbReference type="InterPro" id="IPR029006">
    <property type="entry name" value="ADF-H/Gelsolin-like_dom_sf"/>
</dbReference>
<dbReference type="PANTHER" id="PTHR11249:SF2">
    <property type="entry name" value="GLIA MATURATION FACTOR"/>
    <property type="match status" value="1"/>
</dbReference>
<name>H8X9E1_CANO9</name>
<dbReference type="GO" id="GO:0030479">
    <property type="term" value="C:actin cortical patch"/>
    <property type="evidence" value="ECO:0007669"/>
    <property type="project" value="TreeGrafter"/>
</dbReference>
<dbReference type="GeneID" id="14541723"/>
<dbReference type="RefSeq" id="XP_003870735.1">
    <property type="nucleotide sequence ID" value="XM_003870686.1"/>
</dbReference>
<dbReference type="eggNOG" id="KOG1736">
    <property type="taxonomic scope" value="Eukaryota"/>
</dbReference>
<organism evidence="4 5">
    <name type="scientific">Candida orthopsilosis (strain 90-125)</name>
    <name type="common">Yeast</name>
    <dbReference type="NCBI Taxonomy" id="1136231"/>
    <lineage>
        <taxon>Eukaryota</taxon>
        <taxon>Fungi</taxon>
        <taxon>Dikarya</taxon>
        <taxon>Ascomycota</taxon>
        <taxon>Saccharomycotina</taxon>
        <taxon>Pichiomycetes</taxon>
        <taxon>Debaryomycetaceae</taxon>
        <taxon>Candida/Lodderomyces clade</taxon>
        <taxon>Candida</taxon>
    </lineage>
</organism>
<comment type="subcellular location">
    <subcellularLocation>
        <location evidence="2">Cytoplasm</location>
    </subcellularLocation>
    <subcellularLocation>
        <location evidence="2">Nucleus</location>
    </subcellularLocation>
</comment>
<accession>H8X9E1</accession>
<dbReference type="GO" id="GO:0071933">
    <property type="term" value="F:Arp2/3 complex binding"/>
    <property type="evidence" value="ECO:0007669"/>
    <property type="project" value="InterPro"/>
</dbReference>
<dbReference type="PANTHER" id="PTHR11249">
    <property type="entry name" value="GLIAL FACTOR NATURATION FACTOR"/>
    <property type="match status" value="1"/>
</dbReference>
<reference evidence="4 5" key="1">
    <citation type="journal article" date="2012" name="PLoS ONE">
        <title>Sequence and analysis of the genome of the pathogenic yeast Candida orthopsilosis.</title>
        <authorList>
            <person name="Riccombeni A."/>
            <person name="Vidanes G."/>
            <person name="Proux-Wera E."/>
            <person name="Wolfe K.H."/>
            <person name="Butler G."/>
        </authorList>
    </citation>
    <scope>NUCLEOTIDE SEQUENCE [LARGE SCALE GENOMIC DNA]</scope>
    <source>
        <strain evidence="4 5">Co 90-125</strain>
    </source>
</reference>
<dbReference type="HOGENOM" id="CLU_087056_0_0_1"/>
<keyword evidence="2" id="KW-0963">Cytoplasm</keyword>
<evidence type="ECO:0000256" key="1">
    <source>
        <dbReference type="ARBA" id="ARBA00010055"/>
    </source>
</evidence>
<dbReference type="Gene3D" id="3.40.20.10">
    <property type="entry name" value="Severin"/>
    <property type="match status" value="1"/>
</dbReference>
<dbReference type="GO" id="GO:0003779">
    <property type="term" value="F:actin binding"/>
    <property type="evidence" value="ECO:0007669"/>
    <property type="project" value="InterPro"/>
</dbReference>
<gene>
    <name evidence="4" type="ORF">CORT_0F03830</name>
</gene>
<keyword evidence="5" id="KW-1185">Reference proteome</keyword>
<dbReference type="OrthoDB" id="3919494at2759"/>
<dbReference type="GO" id="GO:0005634">
    <property type="term" value="C:nucleus"/>
    <property type="evidence" value="ECO:0007669"/>
    <property type="project" value="UniProtKB-SubCell"/>
</dbReference>
<dbReference type="SMART" id="SM00102">
    <property type="entry name" value="ADF"/>
    <property type="match status" value="1"/>
</dbReference>
<feature type="domain" description="ADF-H" evidence="3">
    <location>
        <begin position="4"/>
        <end position="140"/>
    </location>
</feature>
<dbReference type="PIRSF" id="PIRSF001788">
    <property type="entry name" value="GMF-beta"/>
    <property type="match status" value="1"/>
</dbReference>
<dbReference type="GO" id="GO:0034316">
    <property type="term" value="P:negative regulation of Arp2/3 complex-mediated actin nucleation"/>
    <property type="evidence" value="ECO:0007669"/>
    <property type="project" value="TreeGrafter"/>
</dbReference>
<dbReference type="SUPFAM" id="SSF55753">
    <property type="entry name" value="Actin depolymerizing proteins"/>
    <property type="match status" value="1"/>
</dbReference>
<dbReference type="KEGG" id="cot:CORT_0F03830"/>
<sequence length="140" mass="15967">MSSNLYSFSSTTLSELKKFRFESARVNKPQALIYAIDKDSNEIKQQEVDDPIDSIEGLVEELPDNNPRYILLSYPTKTKDGRIQSPLVMLYWIPPTSNQANRMLYAGAVEQFRDKAGVSKLIKVEDEDDFEDIEEQIVGS</sequence>
<dbReference type="InterPro" id="IPR002108">
    <property type="entry name" value="ADF-H"/>
</dbReference>
<evidence type="ECO:0000259" key="3">
    <source>
        <dbReference type="PROSITE" id="PS51263"/>
    </source>
</evidence>
<dbReference type="PROSITE" id="PS51263">
    <property type="entry name" value="ADF_H"/>
    <property type="match status" value="1"/>
</dbReference>
<evidence type="ECO:0000313" key="4">
    <source>
        <dbReference type="EMBL" id="CCG24607.1"/>
    </source>
</evidence>
<dbReference type="GO" id="GO:0071846">
    <property type="term" value="P:actin filament debranching"/>
    <property type="evidence" value="ECO:0007669"/>
    <property type="project" value="InterPro"/>
</dbReference>
<dbReference type="Proteomes" id="UP000005018">
    <property type="component" value="Chromosome 6"/>
</dbReference>
<dbReference type="InterPro" id="IPR011171">
    <property type="entry name" value="GMF"/>
</dbReference>
<proteinExistence type="inferred from homology"/>
<evidence type="ECO:0000256" key="2">
    <source>
        <dbReference type="PIRNR" id="PIRNR001788"/>
    </source>
</evidence>
<dbReference type="AlphaFoldDB" id="H8X9E1"/>
<protein>
    <submittedName>
        <fullName evidence="4">Aim7 protein</fullName>
    </submittedName>
</protein>
<dbReference type="EMBL" id="HE681724">
    <property type="protein sequence ID" value="CCG24607.1"/>
    <property type="molecule type" value="Genomic_DNA"/>
</dbReference>
<evidence type="ECO:0000313" key="5">
    <source>
        <dbReference type="Proteomes" id="UP000005018"/>
    </source>
</evidence>
<comment type="similarity">
    <text evidence="1 2">Belongs to the actin-binding proteins ADF family. GMF subfamily.</text>
</comment>
<dbReference type="Pfam" id="PF00241">
    <property type="entry name" value="Cofilin_ADF"/>
    <property type="match status" value="1"/>
</dbReference>
<keyword evidence="2" id="KW-0539">Nucleus</keyword>
<dbReference type="CDD" id="cd11283">
    <property type="entry name" value="ADF_GMF-beta_like"/>
    <property type="match status" value="1"/>
</dbReference>